<dbReference type="Proteomes" id="UP000324222">
    <property type="component" value="Unassembled WGS sequence"/>
</dbReference>
<protein>
    <submittedName>
        <fullName evidence="1">Uncharacterized protein</fullName>
    </submittedName>
</protein>
<gene>
    <name evidence="1" type="ORF">E2C01_075237</name>
</gene>
<reference evidence="1 2" key="1">
    <citation type="submission" date="2019-05" db="EMBL/GenBank/DDBJ databases">
        <title>Another draft genome of Portunus trituberculatus and its Hox gene families provides insights of decapod evolution.</title>
        <authorList>
            <person name="Jeong J.-H."/>
            <person name="Song I."/>
            <person name="Kim S."/>
            <person name="Choi T."/>
            <person name="Kim D."/>
            <person name="Ryu S."/>
            <person name="Kim W."/>
        </authorList>
    </citation>
    <scope>NUCLEOTIDE SEQUENCE [LARGE SCALE GENOMIC DNA]</scope>
    <source>
        <tissue evidence="1">Muscle</tissue>
    </source>
</reference>
<accession>A0A5B7IA78</accession>
<sequence length="128" mass="13567">MCPSLVPRAPPSPPRLPLTPTRHVVPASSLFLFAQTGCVRCVDIKTLCDGGAVFTLSPGRLYRCEESHAQVKGKSITIPGPLEAREGGNIPEVRLGPTQEKLAACPEAVPAVPLTCPAHHHRLVGLHA</sequence>
<organism evidence="1 2">
    <name type="scientific">Portunus trituberculatus</name>
    <name type="common">Swimming crab</name>
    <name type="synonym">Neptunus trituberculatus</name>
    <dbReference type="NCBI Taxonomy" id="210409"/>
    <lineage>
        <taxon>Eukaryota</taxon>
        <taxon>Metazoa</taxon>
        <taxon>Ecdysozoa</taxon>
        <taxon>Arthropoda</taxon>
        <taxon>Crustacea</taxon>
        <taxon>Multicrustacea</taxon>
        <taxon>Malacostraca</taxon>
        <taxon>Eumalacostraca</taxon>
        <taxon>Eucarida</taxon>
        <taxon>Decapoda</taxon>
        <taxon>Pleocyemata</taxon>
        <taxon>Brachyura</taxon>
        <taxon>Eubrachyura</taxon>
        <taxon>Portunoidea</taxon>
        <taxon>Portunidae</taxon>
        <taxon>Portuninae</taxon>
        <taxon>Portunus</taxon>
    </lineage>
</organism>
<comment type="caution">
    <text evidence="1">The sequence shown here is derived from an EMBL/GenBank/DDBJ whole genome shotgun (WGS) entry which is preliminary data.</text>
</comment>
<dbReference type="AlphaFoldDB" id="A0A5B7IA78"/>
<evidence type="ECO:0000313" key="1">
    <source>
        <dbReference type="EMBL" id="MPC80652.1"/>
    </source>
</evidence>
<keyword evidence="2" id="KW-1185">Reference proteome</keyword>
<proteinExistence type="predicted"/>
<name>A0A5B7IA78_PORTR</name>
<evidence type="ECO:0000313" key="2">
    <source>
        <dbReference type="Proteomes" id="UP000324222"/>
    </source>
</evidence>
<dbReference type="EMBL" id="VSRR010054627">
    <property type="protein sequence ID" value="MPC80652.1"/>
    <property type="molecule type" value="Genomic_DNA"/>
</dbReference>